<dbReference type="PANTHER" id="PTHR34649:SF1">
    <property type="entry name" value="CILIA- AND FLAGELLA-ASSOCIATED PROTEIN 99"/>
    <property type="match status" value="1"/>
</dbReference>
<evidence type="ECO:0000256" key="1">
    <source>
        <dbReference type="SAM" id="Coils"/>
    </source>
</evidence>
<sequence length="704" mass="79904">MPNYKSLVEHARALLSQHHDFARRSYNTGVVAVHYAKGSSAAFPGDAVELDNARPVVRTEEELLEEYFSGTAGSALDETDKTFLAEVLNGCARHRLALEVALNAFYVQTGERLLRHEYNLYAVLFYLTLFRLADLTFSRLRTILLSYPPANAVPFARFVFDKDRITGMLQDRWNLLLDADWVQENIVEPVVSCLEPASELIAELDNKAAVGMVVKRDCGKQPTEQAPFMLTKPKPRRIPAPNEIVPNVARPVPRSVYKGTGEREALEKTKADNRAKLKEAYARSDANQFAVVHRKPAVAARAASPPVPPRPRIQHRPVPSNLREVIPVKLTTTAILREDALVRKQKQEQLAWLNEVEMGLKDGGEFRQWRDGGRAKEESDKKLEMERRRLEIQLIHEDAFEAKQELLKENRERAAKILAERITLRAAGESERKEQEEENRKRVEEIQGMAEEIQQAKLKVTENNLRIAAEITQQTKQLREQAIAEQAAEHARKAELIAEIRQLERSIPSVGTIVKLVDPTETSNLGLLSEMSVAELQERLLHARVQVAEDEERRREEIGLERKERVEMIGRRLREIEIQRNERRRRRRKRAGNERASDTQTGSGLSSPTPNLEATSALDWLREKLQAKRTARLNAQQLPVRKSPTRIVATLPPSEWSELDVAERNHHARLRRRNEGPSEYSGSGDSGDDGNGSQGWEAEQGVVL</sequence>
<feature type="region of interest" description="Disordered" evidence="2">
    <location>
        <begin position="667"/>
        <end position="704"/>
    </location>
</feature>
<dbReference type="AlphaFoldDB" id="A0AAD5TM49"/>
<reference evidence="3" key="1">
    <citation type="submission" date="2020-05" db="EMBL/GenBank/DDBJ databases">
        <title>Phylogenomic resolution of chytrid fungi.</title>
        <authorList>
            <person name="Stajich J.E."/>
            <person name="Amses K."/>
            <person name="Simmons R."/>
            <person name="Seto K."/>
            <person name="Myers J."/>
            <person name="Bonds A."/>
            <person name="Quandt C.A."/>
            <person name="Barry K."/>
            <person name="Liu P."/>
            <person name="Grigoriev I."/>
            <person name="Longcore J.E."/>
            <person name="James T.Y."/>
        </authorList>
    </citation>
    <scope>NUCLEOTIDE SEQUENCE</scope>
    <source>
        <strain evidence="3">JEL0379</strain>
    </source>
</reference>
<evidence type="ECO:0000256" key="2">
    <source>
        <dbReference type="SAM" id="MobiDB-lite"/>
    </source>
</evidence>
<evidence type="ECO:0000313" key="4">
    <source>
        <dbReference type="Proteomes" id="UP001212152"/>
    </source>
</evidence>
<evidence type="ECO:0000313" key="3">
    <source>
        <dbReference type="EMBL" id="KAJ3180645.1"/>
    </source>
</evidence>
<feature type="compositionally biased region" description="Polar residues" evidence="2">
    <location>
        <begin position="598"/>
        <end position="612"/>
    </location>
</feature>
<keyword evidence="4" id="KW-1185">Reference proteome</keyword>
<feature type="region of interest" description="Disordered" evidence="2">
    <location>
        <begin position="581"/>
        <end position="612"/>
    </location>
</feature>
<accession>A0AAD5TM49</accession>
<dbReference type="EMBL" id="JADGJQ010000015">
    <property type="protein sequence ID" value="KAJ3180645.1"/>
    <property type="molecule type" value="Genomic_DNA"/>
</dbReference>
<name>A0AAD5TM49_9FUNG</name>
<keyword evidence="1" id="KW-0175">Coiled coil</keyword>
<organism evidence="3 4">
    <name type="scientific">Geranomyces variabilis</name>
    <dbReference type="NCBI Taxonomy" id="109894"/>
    <lineage>
        <taxon>Eukaryota</taxon>
        <taxon>Fungi</taxon>
        <taxon>Fungi incertae sedis</taxon>
        <taxon>Chytridiomycota</taxon>
        <taxon>Chytridiomycota incertae sedis</taxon>
        <taxon>Chytridiomycetes</taxon>
        <taxon>Spizellomycetales</taxon>
        <taxon>Powellomycetaceae</taxon>
        <taxon>Geranomyces</taxon>
    </lineage>
</organism>
<feature type="coiled-coil region" evidence="1">
    <location>
        <begin position="419"/>
        <end position="452"/>
    </location>
</feature>
<comment type="caution">
    <text evidence="3">The sequence shown here is derived from an EMBL/GenBank/DDBJ whole genome shotgun (WGS) entry which is preliminary data.</text>
</comment>
<proteinExistence type="predicted"/>
<dbReference type="PANTHER" id="PTHR34649">
    <property type="entry name" value="CILIA- AND FLAGELLA-ASSOCIATED PROTEIN 99"/>
    <property type="match status" value="1"/>
</dbReference>
<protein>
    <submittedName>
        <fullName evidence="3">Uncharacterized protein</fullName>
    </submittedName>
</protein>
<dbReference type="InterPro" id="IPR039341">
    <property type="entry name" value="CFAP99"/>
</dbReference>
<dbReference type="Proteomes" id="UP001212152">
    <property type="component" value="Unassembled WGS sequence"/>
</dbReference>
<gene>
    <name evidence="3" type="ORF">HDU87_001758</name>
</gene>